<dbReference type="Proteomes" id="UP000823388">
    <property type="component" value="Chromosome 1N"/>
</dbReference>
<feature type="compositionally biased region" description="Gly residues" evidence="1">
    <location>
        <begin position="43"/>
        <end position="52"/>
    </location>
</feature>
<dbReference type="AlphaFoldDB" id="A0A8T0X9A0"/>
<accession>A0A8T0X9A0</accession>
<name>A0A8T0X9A0_PANVG</name>
<gene>
    <name evidence="2" type="ORF">PVAP13_1NG535600</name>
</gene>
<dbReference type="EMBL" id="CM029038">
    <property type="protein sequence ID" value="KAG2653903.1"/>
    <property type="molecule type" value="Genomic_DNA"/>
</dbReference>
<reference evidence="2" key="1">
    <citation type="submission" date="2020-05" db="EMBL/GenBank/DDBJ databases">
        <title>WGS assembly of Panicum virgatum.</title>
        <authorList>
            <person name="Lovell J.T."/>
            <person name="Jenkins J."/>
            <person name="Shu S."/>
            <person name="Juenger T.E."/>
            <person name="Schmutz J."/>
        </authorList>
    </citation>
    <scope>NUCLEOTIDE SEQUENCE</scope>
    <source>
        <strain evidence="2">AP13</strain>
    </source>
</reference>
<comment type="caution">
    <text evidence="2">The sequence shown here is derived from an EMBL/GenBank/DDBJ whole genome shotgun (WGS) entry which is preliminary data.</text>
</comment>
<sequence>MLGNWVAAPLERPSLEAAAPERAPHEAARLLPVRPLGAERRGTGGAQRPGRC</sequence>
<proteinExistence type="predicted"/>
<evidence type="ECO:0000313" key="2">
    <source>
        <dbReference type="EMBL" id="KAG2653903.1"/>
    </source>
</evidence>
<keyword evidence="3" id="KW-1185">Reference proteome</keyword>
<organism evidence="2 3">
    <name type="scientific">Panicum virgatum</name>
    <name type="common">Blackwell switchgrass</name>
    <dbReference type="NCBI Taxonomy" id="38727"/>
    <lineage>
        <taxon>Eukaryota</taxon>
        <taxon>Viridiplantae</taxon>
        <taxon>Streptophyta</taxon>
        <taxon>Embryophyta</taxon>
        <taxon>Tracheophyta</taxon>
        <taxon>Spermatophyta</taxon>
        <taxon>Magnoliopsida</taxon>
        <taxon>Liliopsida</taxon>
        <taxon>Poales</taxon>
        <taxon>Poaceae</taxon>
        <taxon>PACMAD clade</taxon>
        <taxon>Panicoideae</taxon>
        <taxon>Panicodae</taxon>
        <taxon>Paniceae</taxon>
        <taxon>Panicinae</taxon>
        <taxon>Panicum</taxon>
        <taxon>Panicum sect. Hiantes</taxon>
    </lineage>
</organism>
<evidence type="ECO:0000256" key="1">
    <source>
        <dbReference type="SAM" id="MobiDB-lite"/>
    </source>
</evidence>
<protein>
    <submittedName>
        <fullName evidence="2">Uncharacterized protein</fullName>
    </submittedName>
</protein>
<feature type="region of interest" description="Disordered" evidence="1">
    <location>
        <begin position="1"/>
        <end position="52"/>
    </location>
</feature>
<evidence type="ECO:0000313" key="3">
    <source>
        <dbReference type="Proteomes" id="UP000823388"/>
    </source>
</evidence>